<feature type="compositionally biased region" description="Basic and acidic residues" evidence="1">
    <location>
        <begin position="76"/>
        <end position="88"/>
    </location>
</feature>
<organism evidence="2 3">
    <name type="scientific">Novipirellula caenicola</name>
    <dbReference type="NCBI Taxonomy" id="1536901"/>
    <lineage>
        <taxon>Bacteria</taxon>
        <taxon>Pseudomonadati</taxon>
        <taxon>Planctomycetota</taxon>
        <taxon>Planctomycetia</taxon>
        <taxon>Pirellulales</taxon>
        <taxon>Pirellulaceae</taxon>
        <taxon>Novipirellula</taxon>
    </lineage>
</organism>
<comment type="caution">
    <text evidence="2">The sequence shown here is derived from an EMBL/GenBank/DDBJ whole genome shotgun (WGS) entry which is preliminary data.</text>
</comment>
<gene>
    <name evidence="2" type="ORF">Rcae01_00580</name>
</gene>
<evidence type="ECO:0000256" key="1">
    <source>
        <dbReference type="SAM" id="MobiDB-lite"/>
    </source>
</evidence>
<evidence type="ECO:0000313" key="2">
    <source>
        <dbReference type="EMBL" id="GAA5505139.1"/>
    </source>
</evidence>
<reference evidence="2 3" key="1">
    <citation type="submission" date="2024-02" db="EMBL/GenBank/DDBJ databases">
        <title>Rhodopirellula caenicola NBRC 110016.</title>
        <authorList>
            <person name="Ichikawa N."/>
            <person name="Katano-Makiyama Y."/>
            <person name="Hidaka K."/>
        </authorList>
    </citation>
    <scope>NUCLEOTIDE SEQUENCE [LARGE SCALE GENOMIC DNA]</scope>
    <source>
        <strain evidence="2 3">NBRC 110016</strain>
    </source>
</reference>
<protein>
    <submittedName>
        <fullName evidence="2">Uncharacterized protein</fullName>
    </submittedName>
</protein>
<name>A0ABP9VIV2_9BACT</name>
<dbReference type="Proteomes" id="UP001416858">
    <property type="component" value="Unassembled WGS sequence"/>
</dbReference>
<keyword evidence="3" id="KW-1185">Reference proteome</keyword>
<proteinExistence type="predicted"/>
<evidence type="ECO:0000313" key="3">
    <source>
        <dbReference type="Proteomes" id="UP001416858"/>
    </source>
</evidence>
<sequence>MSPTRDMAGTLNKEPTRYTECVASEGDSMRMGLAGNKIPKTLGLAMSQRESNQRLIILRNNKRIGDFSGYGYSSGHENDNDAMRPFRS</sequence>
<feature type="region of interest" description="Disordered" evidence="1">
    <location>
        <begin position="68"/>
        <end position="88"/>
    </location>
</feature>
<accession>A0ABP9VIV2</accession>
<dbReference type="EMBL" id="BAABRO010000001">
    <property type="protein sequence ID" value="GAA5505139.1"/>
    <property type="molecule type" value="Genomic_DNA"/>
</dbReference>